<keyword evidence="2" id="KW-1185">Reference proteome</keyword>
<evidence type="ECO:0000313" key="2">
    <source>
        <dbReference type="Proteomes" id="UP000217790"/>
    </source>
</evidence>
<sequence length="159" mass="17966">MLVFLTYNIKEVKCSTNFLSLISAKGHEFPFIHVHLALDLASSMAVEQLLLERFLTLILLSSHSTISFTTAGKPLLPCHSGLQDCTRLSLPSSQSIHNITIYDSDSFLCNLMLRSLPKVKQLTIAESTWSPERWNILTTLHFKNMLEPHLLIKLLAYVV</sequence>
<dbReference type="EMBL" id="KZ293695">
    <property type="protein sequence ID" value="PBK84807.1"/>
    <property type="molecule type" value="Genomic_DNA"/>
</dbReference>
<reference evidence="2" key="1">
    <citation type="journal article" date="2017" name="Nat. Ecol. Evol.">
        <title>Genome expansion and lineage-specific genetic innovations in the forest pathogenic fungi Armillaria.</title>
        <authorList>
            <person name="Sipos G."/>
            <person name="Prasanna A.N."/>
            <person name="Walter M.C."/>
            <person name="O'Connor E."/>
            <person name="Balint B."/>
            <person name="Krizsan K."/>
            <person name="Kiss B."/>
            <person name="Hess J."/>
            <person name="Varga T."/>
            <person name="Slot J."/>
            <person name="Riley R."/>
            <person name="Boka B."/>
            <person name="Rigling D."/>
            <person name="Barry K."/>
            <person name="Lee J."/>
            <person name="Mihaltcheva S."/>
            <person name="LaButti K."/>
            <person name="Lipzen A."/>
            <person name="Waldron R."/>
            <person name="Moloney N.M."/>
            <person name="Sperisen C."/>
            <person name="Kredics L."/>
            <person name="Vagvoelgyi C."/>
            <person name="Patrignani A."/>
            <person name="Fitzpatrick D."/>
            <person name="Nagy I."/>
            <person name="Doyle S."/>
            <person name="Anderson J.B."/>
            <person name="Grigoriev I.V."/>
            <person name="Gueldener U."/>
            <person name="Muensterkoetter M."/>
            <person name="Nagy L.G."/>
        </authorList>
    </citation>
    <scope>NUCLEOTIDE SEQUENCE [LARGE SCALE GENOMIC DNA]</scope>
    <source>
        <strain evidence="2">Ar21-2</strain>
    </source>
</reference>
<evidence type="ECO:0000313" key="1">
    <source>
        <dbReference type="EMBL" id="PBK84807.1"/>
    </source>
</evidence>
<proteinExistence type="predicted"/>
<organism evidence="1 2">
    <name type="scientific">Armillaria gallica</name>
    <name type="common">Bulbous honey fungus</name>
    <name type="synonym">Armillaria bulbosa</name>
    <dbReference type="NCBI Taxonomy" id="47427"/>
    <lineage>
        <taxon>Eukaryota</taxon>
        <taxon>Fungi</taxon>
        <taxon>Dikarya</taxon>
        <taxon>Basidiomycota</taxon>
        <taxon>Agaricomycotina</taxon>
        <taxon>Agaricomycetes</taxon>
        <taxon>Agaricomycetidae</taxon>
        <taxon>Agaricales</taxon>
        <taxon>Marasmiineae</taxon>
        <taxon>Physalacriaceae</taxon>
        <taxon>Armillaria</taxon>
    </lineage>
</organism>
<dbReference type="AlphaFoldDB" id="A0A2H3D6V0"/>
<protein>
    <submittedName>
        <fullName evidence="1">Uncharacterized protein</fullName>
    </submittedName>
</protein>
<accession>A0A2H3D6V0</accession>
<dbReference type="Proteomes" id="UP000217790">
    <property type="component" value="Unassembled WGS sequence"/>
</dbReference>
<dbReference type="InParanoid" id="A0A2H3D6V0"/>
<gene>
    <name evidence="1" type="ORF">ARMGADRAFT_1087958</name>
</gene>
<name>A0A2H3D6V0_ARMGA</name>